<dbReference type="EMBL" id="NMUH01006501">
    <property type="protein sequence ID" value="MQM15407.1"/>
    <property type="molecule type" value="Genomic_DNA"/>
</dbReference>
<dbReference type="Pfam" id="PF03140">
    <property type="entry name" value="DUF247"/>
    <property type="match status" value="1"/>
</dbReference>
<name>A0A843X2K3_COLES</name>
<keyword evidence="2" id="KW-1185">Reference proteome</keyword>
<dbReference type="PANTHER" id="PTHR31170">
    <property type="entry name" value="BNAC04G53230D PROTEIN"/>
    <property type="match status" value="1"/>
</dbReference>
<comment type="caution">
    <text evidence="1">The sequence shown here is derived from an EMBL/GenBank/DDBJ whole genome shotgun (WGS) entry which is preliminary data.</text>
</comment>
<organism evidence="1 2">
    <name type="scientific">Colocasia esculenta</name>
    <name type="common">Wild taro</name>
    <name type="synonym">Arum esculentum</name>
    <dbReference type="NCBI Taxonomy" id="4460"/>
    <lineage>
        <taxon>Eukaryota</taxon>
        <taxon>Viridiplantae</taxon>
        <taxon>Streptophyta</taxon>
        <taxon>Embryophyta</taxon>
        <taxon>Tracheophyta</taxon>
        <taxon>Spermatophyta</taxon>
        <taxon>Magnoliopsida</taxon>
        <taxon>Liliopsida</taxon>
        <taxon>Araceae</taxon>
        <taxon>Aroideae</taxon>
        <taxon>Colocasieae</taxon>
        <taxon>Colocasia</taxon>
    </lineage>
</organism>
<dbReference type="Proteomes" id="UP000652761">
    <property type="component" value="Unassembled WGS sequence"/>
</dbReference>
<gene>
    <name evidence="1" type="ORF">Taro_048354</name>
</gene>
<dbReference type="AlphaFoldDB" id="A0A843X2K3"/>
<dbReference type="InterPro" id="IPR004158">
    <property type="entry name" value="DUF247_pln"/>
</dbReference>
<evidence type="ECO:0000313" key="2">
    <source>
        <dbReference type="Proteomes" id="UP000652761"/>
    </source>
</evidence>
<proteinExistence type="predicted"/>
<sequence length="477" mass="55059">MADPLASWMWSRLTAPPQDVGHVIINVDKIDRSGPEVVEKIFLAAAAPDSDAQVGQVDLEADDGVWNFTWGELLGADDWTRKEEEAKEFPTIWTVHPSVRKEESEAYDPMFVSIGPLHHGNDRLLPMQNIKLRFVKNLIRRSPKNSMRNYIKAIYNCEDRARKQYAKKIDLSKEEFVTMLVLDGCFIIEFFLRQAVEGKETTNLFGVGWSFTHLRRDLMLLENQIPFFVPVKLFEMTDVPSNTYIKDGSREKHGSNGQLAQLNPVKTASYHLSRLFYGLLYLVFIHELPRCNEESKNKNTIPSAVELHDSGVKFKRKVSRKDEKESYLDVTFTQEGTLEIPFFRVGQSASSHLLNFIALEQCQSKLNKCFTVYAIFMCNIIKIENDVSVLRKYGIIETTLGNDEEVAKMFNSLLKGTHLHYKQSYFISTLFKDVKKYCDVPHHRWRAKVVVPVSEFRIVYVHTDIFSILRDHVIDHI</sequence>
<reference evidence="1" key="1">
    <citation type="submission" date="2017-07" db="EMBL/GenBank/DDBJ databases">
        <title>Taro Niue Genome Assembly and Annotation.</title>
        <authorList>
            <person name="Atibalentja N."/>
            <person name="Keating K."/>
            <person name="Fields C.J."/>
        </authorList>
    </citation>
    <scope>NUCLEOTIDE SEQUENCE</scope>
    <source>
        <strain evidence="1">Niue_2</strain>
        <tissue evidence="1">Leaf</tissue>
    </source>
</reference>
<dbReference type="OrthoDB" id="1589813at2759"/>
<protein>
    <submittedName>
        <fullName evidence="1">Uncharacterized protein</fullName>
    </submittedName>
</protein>
<dbReference type="PANTHER" id="PTHR31170:SF25">
    <property type="entry name" value="BNAA09G04570D PROTEIN"/>
    <property type="match status" value="1"/>
</dbReference>
<evidence type="ECO:0000313" key="1">
    <source>
        <dbReference type="EMBL" id="MQM15407.1"/>
    </source>
</evidence>
<accession>A0A843X2K3</accession>